<keyword evidence="8 13" id="KW-1133">Transmembrane helix</keyword>
<dbReference type="Proteomes" id="UP000051568">
    <property type="component" value="Unassembled WGS sequence"/>
</dbReference>
<dbReference type="EMBL" id="JQBR01000002">
    <property type="protein sequence ID" value="KRN67154.1"/>
    <property type="molecule type" value="Genomic_DNA"/>
</dbReference>
<evidence type="ECO:0000256" key="5">
    <source>
        <dbReference type="ARBA" id="ARBA00022692"/>
    </source>
</evidence>
<evidence type="ECO:0000256" key="8">
    <source>
        <dbReference type="ARBA" id="ARBA00022989"/>
    </source>
</evidence>
<keyword evidence="10 13" id="KW-0472">Membrane</keyword>
<evidence type="ECO:0000256" key="11">
    <source>
        <dbReference type="ARBA" id="ARBA00023303"/>
    </source>
</evidence>
<evidence type="ECO:0000256" key="4">
    <source>
        <dbReference type="ARBA" id="ARBA00022538"/>
    </source>
</evidence>
<feature type="transmembrane region" description="Helical" evidence="13">
    <location>
        <begin position="117"/>
        <end position="138"/>
    </location>
</feature>
<keyword evidence="4" id="KW-0633">Potassium transport</keyword>
<dbReference type="PANTHER" id="PTHR31462">
    <property type="entry name" value="ENDOSOMAL/LYSOSOMAL POTASSIUM CHANNEL TMEM175"/>
    <property type="match status" value="1"/>
</dbReference>
<comment type="similarity">
    <text evidence="2">Belongs to the TMEM175 family.</text>
</comment>
<keyword evidence="6" id="KW-0631">Potassium channel</keyword>
<evidence type="ECO:0000313" key="14">
    <source>
        <dbReference type="EMBL" id="KRN67154.1"/>
    </source>
</evidence>
<keyword evidence="11" id="KW-0407">Ion channel</keyword>
<keyword evidence="3" id="KW-0813">Transport</keyword>
<evidence type="ECO:0000256" key="9">
    <source>
        <dbReference type="ARBA" id="ARBA00023065"/>
    </source>
</evidence>
<feature type="transmembrane region" description="Helical" evidence="13">
    <location>
        <begin position="78"/>
        <end position="97"/>
    </location>
</feature>
<evidence type="ECO:0000256" key="7">
    <source>
        <dbReference type="ARBA" id="ARBA00022958"/>
    </source>
</evidence>
<keyword evidence="9" id="KW-0406">Ion transport</keyword>
<evidence type="ECO:0008006" key="16">
    <source>
        <dbReference type="Google" id="ProtNLM"/>
    </source>
</evidence>
<evidence type="ECO:0000256" key="6">
    <source>
        <dbReference type="ARBA" id="ARBA00022826"/>
    </source>
</evidence>
<feature type="transmembrane region" description="Helical" evidence="13">
    <location>
        <begin position="49"/>
        <end position="66"/>
    </location>
</feature>
<proteinExistence type="inferred from homology"/>
<evidence type="ECO:0000256" key="13">
    <source>
        <dbReference type="SAM" id="Phobius"/>
    </source>
</evidence>
<dbReference type="InterPro" id="IPR010617">
    <property type="entry name" value="TMEM175-like"/>
</dbReference>
<keyword evidence="7" id="KW-0630">Potassium</keyword>
<accession>A0A0R2IPP8</accession>
<evidence type="ECO:0000313" key="15">
    <source>
        <dbReference type="Proteomes" id="UP000051568"/>
    </source>
</evidence>
<evidence type="ECO:0000256" key="12">
    <source>
        <dbReference type="ARBA" id="ARBA00034430"/>
    </source>
</evidence>
<dbReference type="GO" id="GO:0005267">
    <property type="term" value="F:potassium channel activity"/>
    <property type="evidence" value="ECO:0007669"/>
    <property type="project" value="UniProtKB-KW"/>
</dbReference>
<protein>
    <recommendedName>
        <fullName evidence="16">Integral membrane protein</fullName>
    </recommendedName>
</protein>
<evidence type="ECO:0000256" key="2">
    <source>
        <dbReference type="ARBA" id="ARBA00006920"/>
    </source>
</evidence>
<dbReference type="Pfam" id="PF06736">
    <property type="entry name" value="TMEM175"/>
    <property type="match status" value="1"/>
</dbReference>
<dbReference type="GO" id="GO:0015252">
    <property type="term" value="F:proton channel activity"/>
    <property type="evidence" value="ECO:0007669"/>
    <property type="project" value="InterPro"/>
</dbReference>
<dbReference type="PATRIC" id="fig|319652.3.peg.690"/>
<reference evidence="14 15" key="1">
    <citation type="journal article" date="2015" name="Genome Announc.">
        <title>Expanding the biotechnology potential of lactobacilli through comparative genomics of 213 strains and associated genera.</title>
        <authorList>
            <person name="Sun Z."/>
            <person name="Harris H.M."/>
            <person name="McCann A."/>
            <person name="Guo C."/>
            <person name="Argimon S."/>
            <person name="Zhang W."/>
            <person name="Yang X."/>
            <person name="Jeffery I.B."/>
            <person name="Cooney J.C."/>
            <person name="Kagawa T.F."/>
            <person name="Liu W."/>
            <person name="Song Y."/>
            <person name="Salvetti E."/>
            <person name="Wrobel A."/>
            <person name="Rasinkangas P."/>
            <person name="Parkhill J."/>
            <person name="Rea M.C."/>
            <person name="O'Sullivan O."/>
            <person name="Ritari J."/>
            <person name="Douillard F.P."/>
            <person name="Paul Ross R."/>
            <person name="Yang R."/>
            <person name="Briner A.E."/>
            <person name="Felis G.E."/>
            <person name="de Vos W.M."/>
            <person name="Barrangou R."/>
            <person name="Klaenhammer T.R."/>
            <person name="Caufield P.W."/>
            <person name="Cui Y."/>
            <person name="Zhang H."/>
            <person name="O'Toole P.W."/>
        </authorList>
    </citation>
    <scope>NUCLEOTIDE SEQUENCE [LARGE SCALE GENOMIC DNA]</scope>
    <source>
        <strain evidence="14 15">DSM 17757</strain>
    </source>
</reference>
<keyword evidence="5 13" id="KW-0812">Transmembrane</keyword>
<organism evidence="14 15">
    <name type="scientific">Pediococcus cellicola</name>
    <dbReference type="NCBI Taxonomy" id="319652"/>
    <lineage>
        <taxon>Bacteria</taxon>
        <taxon>Bacillati</taxon>
        <taxon>Bacillota</taxon>
        <taxon>Bacilli</taxon>
        <taxon>Lactobacillales</taxon>
        <taxon>Lactobacillaceae</taxon>
        <taxon>Pediococcus</taxon>
    </lineage>
</organism>
<evidence type="ECO:0000256" key="3">
    <source>
        <dbReference type="ARBA" id="ARBA00022448"/>
    </source>
</evidence>
<dbReference type="GO" id="GO:0016020">
    <property type="term" value="C:membrane"/>
    <property type="evidence" value="ECO:0007669"/>
    <property type="project" value="UniProtKB-SubCell"/>
</dbReference>
<name>A0A0R2IPP8_9LACO</name>
<comment type="subcellular location">
    <subcellularLocation>
        <location evidence="1">Membrane</location>
        <topology evidence="1">Multi-pass membrane protein</topology>
    </subcellularLocation>
</comment>
<comment type="caution">
    <text evidence="14">The sequence shown here is derived from an EMBL/GenBank/DDBJ whole genome shotgun (WGS) entry which is preliminary data.</text>
</comment>
<dbReference type="STRING" id="319652.IV80_GL000682"/>
<gene>
    <name evidence="14" type="ORF">IV80_GL000682</name>
</gene>
<dbReference type="AlphaFoldDB" id="A0A0R2IPP8"/>
<feature type="transmembrane region" description="Helical" evidence="13">
    <location>
        <begin position="12"/>
        <end position="29"/>
    </location>
</feature>
<sequence length="216" mass="25104">MKMMKIDRMQAFSDGVYAILITILVLDFRVPNYQNGYLLGALLKQWPTMFAYLVSFLYIGTVWLFHHDFFQTLKYTNIGLNVINLVMLFSVTLIDYPTALVANTLISGVTTDMRVAFVYYDIIALFISLTFAWLYTYVRKHPELTTMRNNQKHFYAAIKFDPVRSVSIYGLAIVATFFSIWVGAFLLLTGIVYHFVAYLRLSYSMRRALKDIKLEK</sequence>
<feature type="transmembrane region" description="Helical" evidence="13">
    <location>
        <begin position="168"/>
        <end position="196"/>
    </location>
</feature>
<evidence type="ECO:0000256" key="1">
    <source>
        <dbReference type="ARBA" id="ARBA00004141"/>
    </source>
</evidence>
<dbReference type="RefSeq" id="WP_378963606.1">
    <property type="nucleotide sequence ID" value="NZ_JBHSKU010000007.1"/>
</dbReference>
<keyword evidence="15" id="KW-1185">Reference proteome</keyword>
<evidence type="ECO:0000256" key="10">
    <source>
        <dbReference type="ARBA" id="ARBA00023136"/>
    </source>
</evidence>
<dbReference type="PANTHER" id="PTHR31462:SF5">
    <property type="entry name" value="ENDOSOMAL_LYSOSOMAL PROTON CHANNEL TMEM175"/>
    <property type="match status" value="1"/>
</dbReference>
<comment type="catalytic activity">
    <reaction evidence="12">
        <text>K(+)(in) = K(+)(out)</text>
        <dbReference type="Rhea" id="RHEA:29463"/>
        <dbReference type="ChEBI" id="CHEBI:29103"/>
    </reaction>
</comment>